<sequence length="388" mass="42833">MGPFVSGFRTSLSEQGYSALAVGNMLTDMGALGRWMQEHDVQPSQLSPAVIADLRSDCLAAGRRKVPSVKCFAPLLRFLHGEGVIGDPPAPESALERLLVDYRRWLAAERGLAEMTIIRYENLARRFLQQNLTDGRLEFEALSGAQVVSFLLHESERVSVGSAKGRVAELRSLLKFLYVRGLTPHLLTTAVPPVAGWRDTSIPKALPAGQVQRLLDSCDRSDPVQARDYAILILVARLGLRSIEVARLELGDIDWRDGRIILRGKASREDGMPLPADVGQALADYLADVRPATSLRPVFLSCKAPRRGIRPDLVSDVTRRACDRAKLPRAGAHRLRHTLATEMLRRGVKLVDIGQVLRHRDLATTALYAKVDLATLRSIALPWPGEQR</sequence>
<keyword evidence="1 3" id="KW-0238">DNA-binding</keyword>
<name>A0ABS8Z5X0_9PSEU</name>
<dbReference type="Gene3D" id="1.10.150.130">
    <property type="match status" value="1"/>
</dbReference>
<gene>
    <name evidence="6" type="ORF">LWC34_04220</name>
    <name evidence="7" type="ORF">LWC34_17030</name>
</gene>
<dbReference type="EMBL" id="JAJVCN010000001">
    <property type="protein sequence ID" value="MCE7002036.1"/>
    <property type="molecule type" value="Genomic_DNA"/>
</dbReference>
<dbReference type="PANTHER" id="PTHR30349:SF90">
    <property type="entry name" value="TYROSINE RECOMBINASE XERD"/>
    <property type="match status" value="1"/>
</dbReference>
<dbReference type="PROSITE" id="PS51898">
    <property type="entry name" value="TYR_RECOMBINASE"/>
    <property type="match status" value="1"/>
</dbReference>
<dbReference type="InterPro" id="IPR002104">
    <property type="entry name" value="Integrase_catalytic"/>
</dbReference>
<dbReference type="PANTHER" id="PTHR30349">
    <property type="entry name" value="PHAGE INTEGRASE-RELATED"/>
    <property type="match status" value="1"/>
</dbReference>
<evidence type="ECO:0000256" key="2">
    <source>
        <dbReference type="ARBA" id="ARBA00023172"/>
    </source>
</evidence>
<keyword evidence="2" id="KW-0233">DNA recombination</keyword>
<evidence type="ECO:0000313" key="8">
    <source>
        <dbReference type="Proteomes" id="UP001521150"/>
    </source>
</evidence>
<feature type="domain" description="Core-binding (CB)" evidence="5">
    <location>
        <begin position="93"/>
        <end position="178"/>
    </location>
</feature>
<dbReference type="InterPro" id="IPR010998">
    <property type="entry name" value="Integrase_recombinase_N"/>
</dbReference>
<evidence type="ECO:0000256" key="1">
    <source>
        <dbReference type="ARBA" id="ARBA00023125"/>
    </source>
</evidence>
<dbReference type="EMBL" id="JAJVCN010000001">
    <property type="protein sequence ID" value="MCE7004523.1"/>
    <property type="molecule type" value="Genomic_DNA"/>
</dbReference>
<evidence type="ECO:0000259" key="5">
    <source>
        <dbReference type="PROSITE" id="PS51900"/>
    </source>
</evidence>
<organism evidence="6 8">
    <name type="scientific">Kibdelosporangium philippinense</name>
    <dbReference type="NCBI Taxonomy" id="211113"/>
    <lineage>
        <taxon>Bacteria</taxon>
        <taxon>Bacillati</taxon>
        <taxon>Actinomycetota</taxon>
        <taxon>Actinomycetes</taxon>
        <taxon>Pseudonocardiales</taxon>
        <taxon>Pseudonocardiaceae</taxon>
        <taxon>Kibdelosporangium</taxon>
    </lineage>
</organism>
<dbReference type="InterPro" id="IPR044068">
    <property type="entry name" value="CB"/>
</dbReference>
<accession>A0ABS8Z5X0</accession>
<dbReference type="PROSITE" id="PS51900">
    <property type="entry name" value="CB"/>
    <property type="match status" value="1"/>
</dbReference>
<dbReference type="InterPro" id="IPR011010">
    <property type="entry name" value="DNA_brk_join_enz"/>
</dbReference>
<comment type="caution">
    <text evidence="6">The sequence shown here is derived from an EMBL/GenBank/DDBJ whole genome shotgun (WGS) entry which is preliminary data.</text>
</comment>
<evidence type="ECO:0000313" key="7">
    <source>
        <dbReference type="EMBL" id="MCE7004523.1"/>
    </source>
</evidence>
<dbReference type="InterPro" id="IPR013762">
    <property type="entry name" value="Integrase-like_cat_sf"/>
</dbReference>
<dbReference type="RefSeq" id="WP_233723074.1">
    <property type="nucleotide sequence ID" value="NZ_JAJVCN010000001.1"/>
</dbReference>
<evidence type="ECO:0000259" key="4">
    <source>
        <dbReference type="PROSITE" id="PS51898"/>
    </source>
</evidence>
<dbReference type="Proteomes" id="UP001521150">
    <property type="component" value="Unassembled WGS sequence"/>
</dbReference>
<dbReference type="SUPFAM" id="SSF56349">
    <property type="entry name" value="DNA breaking-rejoining enzymes"/>
    <property type="match status" value="1"/>
</dbReference>
<dbReference type="InterPro" id="IPR050090">
    <property type="entry name" value="Tyrosine_recombinase_XerCD"/>
</dbReference>
<dbReference type="CDD" id="cd01188">
    <property type="entry name" value="INT_RitA_C_like"/>
    <property type="match status" value="1"/>
</dbReference>
<dbReference type="Gene3D" id="1.10.443.10">
    <property type="entry name" value="Intergrase catalytic core"/>
    <property type="match status" value="1"/>
</dbReference>
<dbReference type="Pfam" id="PF00589">
    <property type="entry name" value="Phage_integrase"/>
    <property type="match status" value="1"/>
</dbReference>
<evidence type="ECO:0000256" key="3">
    <source>
        <dbReference type="PROSITE-ProRule" id="PRU01248"/>
    </source>
</evidence>
<proteinExistence type="predicted"/>
<evidence type="ECO:0000313" key="6">
    <source>
        <dbReference type="EMBL" id="MCE7002036.1"/>
    </source>
</evidence>
<reference evidence="6 8" key="1">
    <citation type="submission" date="2021-12" db="EMBL/GenBank/DDBJ databases">
        <title>Genome sequence of Kibdelosporangium philippinense ATCC 49844.</title>
        <authorList>
            <person name="Fedorov E.A."/>
            <person name="Omeragic M."/>
            <person name="Shalygina K.F."/>
            <person name="Maclea K.S."/>
        </authorList>
    </citation>
    <scope>NUCLEOTIDE SEQUENCE [LARGE SCALE GENOMIC DNA]</scope>
    <source>
        <strain evidence="6 8">ATCC 49844</strain>
    </source>
</reference>
<protein>
    <submittedName>
        <fullName evidence="6">Site-specific integrase</fullName>
    </submittedName>
</protein>
<feature type="domain" description="Tyr recombinase" evidence="4">
    <location>
        <begin position="201"/>
        <end position="381"/>
    </location>
</feature>
<keyword evidence="8" id="KW-1185">Reference proteome</keyword>